<sequence>MRFFFDIGLAGVKKVTFAPSGSLFFRAFPDLPALLADGATSGGYGPATAAVSTIEVRFHARCCP</sequence>
<dbReference type="Proteomes" id="UP001549184">
    <property type="component" value="Unassembled WGS sequence"/>
</dbReference>
<comment type="caution">
    <text evidence="1">The sequence shown here is derived from an EMBL/GenBank/DDBJ whole genome shotgun (WGS) entry which is preliminary data.</text>
</comment>
<dbReference type="EMBL" id="JBEPMU010000002">
    <property type="protein sequence ID" value="MET3651769.1"/>
    <property type="molecule type" value="Genomic_DNA"/>
</dbReference>
<gene>
    <name evidence="1" type="ORF">ABIC75_001491</name>
</gene>
<evidence type="ECO:0000313" key="1">
    <source>
        <dbReference type="EMBL" id="MET3651769.1"/>
    </source>
</evidence>
<organism evidence="1 2">
    <name type="scientific">Dyella japonica</name>
    <dbReference type="NCBI Taxonomy" id="231455"/>
    <lineage>
        <taxon>Bacteria</taxon>
        <taxon>Pseudomonadati</taxon>
        <taxon>Pseudomonadota</taxon>
        <taxon>Gammaproteobacteria</taxon>
        <taxon>Lysobacterales</taxon>
        <taxon>Rhodanobacteraceae</taxon>
        <taxon>Dyella</taxon>
    </lineage>
</organism>
<accession>A0ABV2JV88</accession>
<evidence type="ECO:0000313" key="2">
    <source>
        <dbReference type="Proteomes" id="UP001549184"/>
    </source>
</evidence>
<name>A0ABV2JV88_9GAMM</name>
<keyword evidence="2" id="KW-1185">Reference proteome</keyword>
<reference evidence="1 2" key="1">
    <citation type="submission" date="2024-06" db="EMBL/GenBank/DDBJ databases">
        <title>Sorghum-associated microbial communities from plants grown in Nebraska, USA.</title>
        <authorList>
            <person name="Schachtman D."/>
        </authorList>
    </citation>
    <scope>NUCLEOTIDE SEQUENCE [LARGE SCALE GENOMIC DNA]</scope>
    <source>
        <strain evidence="1 2">1073</strain>
    </source>
</reference>
<protein>
    <submittedName>
        <fullName evidence="1">Uncharacterized protein</fullName>
    </submittedName>
</protein>
<proteinExistence type="predicted"/>